<dbReference type="GO" id="GO:0033260">
    <property type="term" value="P:nuclear DNA replication"/>
    <property type="evidence" value="ECO:0007669"/>
    <property type="project" value="TreeGrafter"/>
</dbReference>
<name>A0A061HA23_9BASI</name>
<accession>A0A061HA23</accession>
<evidence type="ECO:0000256" key="5">
    <source>
        <dbReference type="ARBA" id="ARBA00023242"/>
    </source>
</evidence>
<evidence type="ECO:0000256" key="4">
    <source>
        <dbReference type="ARBA" id="ARBA00022833"/>
    </source>
</evidence>
<evidence type="ECO:0000256" key="1">
    <source>
        <dbReference type="ARBA" id="ARBA00004123"/>
    </source>
</evidence>
<feature type="compositionally biased region" description="Basic and acidic residues" evidence="6">
    <location>
        <begin position="266"/>
        <end position="277"/>
    </location>
</feature>
<comment type="subcellular location">
    <subcellularLocation>
        <location evidence="1">Nucleus</location>
    </subcellularLocation>
</comment>
<feature type="region of interest" description="Disordered" evidence="6">
    <location>
        <begin position="252"/>
        <end position="277"/>
    </location>
</feature>
<keyword evidence="4" id="KW-0862">Zinc</keyword>
<dbReference type="eggNOG" id="ENOG502S9DW">
    <property type="taxonomic scope" value="Eukaryota"/>
</dbReference>
<dbReference type="InterPro" id="IPR040050">
    <property type="entry name" value="ZNF830-like"/>
</dbReference>
<dbReference type="HOGENOM" id="CLU_041821_1_0_1"/>
<proteinExistence type="predicted"/>
<dbReference type="KEGG" id="pfp:PFL1_03677"/>
<feature type="compositionally biased region" description="Basic and acidic residues" evidence="6">
    <location>
        <begin position="207"/>
        <end position="234"/>
    </location>
</feature>
<dbReference type="AlphaFoldDB" id="A0A061HA23"/>
<dbReference type="GO" id="GO:0044773">
    <property type="term" value="P:mitotic DNA damage checkpoint signaling"/>
    <property type="evidence" value="ECO:0007669"/>
    <property type="project" value="TreeGrafter"/>
</dbReference>
<keyword evidence="3" id="KW-0863">Zinc-finger</keyword>
<dbReference type="GO" id="GO:0033314">
    <property type="term" value="P:mitotic DNA replication checkpoint signaling"/>
    <property type="evidence" value="ECO:0007669"/>
    <property type="project" value="TreeGrafter"/>
</dbReference>
<evidence type="ECO:0000313" key="8">
    <source>
        <dbReference type="Proteomes" id="UP000053664"/>
    </source>
</evidence>
<organism evidence="7 8">
    <name type="scientific">Pseudozyma flocculosa PF-1</name>
    <dbReference type="NCBI Taxonomy" id="1277687"/>
    <lineage>
        <taxon>Eukaryota</taxon>
        <taxon>Fungi</taxon>
        <taxon>Dikarya</taxon>
        <taxon>Basidiomycota</taxon>
        <taxon>Ustilaginomycotina</taxon>
        <taxon>Ustilaginomycetes</taxon>
        <taxon>Ustilaginales</taxon>
        <taxon>Ustilaginaceae</taxon>
        <taxon>Pseudozyma</taxon>
    </lineage>
</organism>
<feature type="region of interest" description="Disordered" evidence="6">
    <location>
        <begin position="1"/>
        <end position="31"/>
    </location>
</feature>
<feature type="compositionally biased region" description="Basic and acidic residues" evidence="6">
    <location>
        <begin position="70"/>
        <end position="97"/>
    </location>
</feature>
<dbReference type="OrthoDB" id="77607at2759"/>
<feature type="region of interest" description="Disordered" evidence="6">
    <location>
        <begin position="178"/>
        <end position="234"/>
    </location>
</feature>
<feature type="region of interest" description="Disordered" evidence="6">
    <location>
        <begin position="54"/>
        <end position="158"/>
    </location>
</feature>
<evidence type="ECO:0008006" key="9">
    <source>
        <dbReference type="Google" id="ProtNLM"/>
    </source>
</evidence>
<feature type="compositionally biased region" description="Basic and acidic residues" evidence="6">
    <location>
        <begin position="113"/>
        <end position="122"/>
    </location>
</feature>
<dbReference type="RefSeq" id="XP_007879387.1">
    <property type="nucleotide sequence ID" value="XM_007881196.1"/>
</dbReference>
<sequence>MSSSTRSLFRAAASERKAAGSSGIQDPFASYNPSTGALRCSACNYLAIKHESLWASHASSKSHRTNAARIKAERERQDEALLARQSANHEGKRKADDDGYGQPTERGQGTGEGDSKRAKVDTETAAGDAGAEDIDPEWEAFQREIAEAEASATQAADPVQAQYASATIEVEPVIKGRGADAAAAAGTADGEGGEGQDGQPAEEETEEERRARREQEEREEIYSRYEEEQRIQDEAEERVSALKAKLERLKAARLAKKQKQPPQQVRDGDKKREEEAA</sequence>
<protein>
    <recommendedName>
        <fullName evidence="9">Zinc finger protein 830</fullName>
    </recommendedName>
</protein>
<evidence type="ECO:0000256" key="3">
    <source>
        <dbReference type="ARBA" id="ARBA00022771"/>
    </source>
</evidence>
<dbReference type="GO" id="GO:0005681">
    <property type="term" value="C:spliceosomal complex"/>
    <property type="evidence" value="ECO:0007669"/>
    <property type="project" value="InterPro"/>
</dbReference>
<dbReference type="EMBL" id="KE361633">
    <property type="protein sequence ID" value="EPQ28875.1"/>
    <property type="molecule type" value="Genomic_DNA"/>
</dbReference>
<dbReference type="GO" id="GO:0008270">
    <property type="term" value="F:zinc ion binding"/>
    <property type="evidence" value="ECO:0007669"/>
    <property type="project" value="UniProtKB-KW"/>
</dbReference>
<dbReference type="Proteomes" id="UP000053664">
    <property type="component" value="Unassembled WGS sequence"/>
</dbReference>
<evidence type="ECO:0000256" key="2">
    <source>
        <dbReference type="ARBA" id="ARBA00022723"/>
    </source>
</evidence>
<gene>
    <name evidence="7" type="ORF">PFL1_03677</name>
</gene>
<reference evidence="7 8" key="1">
    <citation type="journal article" date="2013" name="Plant Cell">
        <title>The transition from a phytopathogenic smut ancestor to an anamorphic biocontrol agent deciphered by comparative whole-genome analysis.</title>
        <authorList>
            <person name="Lefebvre F."/>
            <person name="Joly D.L."/>
            <person name="Labbe C."/>
            <person name="Teichmann B."/>
            <person name="Linning R."/>
            <person name="Belzile F."/>
            <person name="Bakkeren G."/>
            <person name="Belanger R.R."/>
        </authorList>
    </citation>
    <scope>NUCLEOTIDE SEQUENCE [LARGE SCALE GENOMIC DNA]</scope>
    <source>
        <strain evidence="7 8">PF-1</strain>
    </source>
</reference>
<dbReference type="PANTHER" id="PTHR13278">
    <property type="entry name" value="ZINC FINGER PROTEIN 830"/>
    <property type="match status" value="1"/>
</dbReference>
<dbReference type="GeneID" id="19317785"/>
<feature type="compositionally biased region" description="Low complexity" evidence="6">
    <location>
        <begin position="179"/>
        <end position="188"/>
    </location>
</feature>
<evidence type="ECO:0000256" key="6">
    <source>
        <dbReference type="SAM" id="MobiDB-lite"/>
    </source>
</evidence>
<keyword evidence="2" id="KW-0479">Metal-binding</keyword>
<dbReference type="PANTHER" id="PTHR13278:SF0">
    <property type="entry name" value="ZINC FINGER PROTEIN 830"/>
    <property type="match status" value="1"/>
</dbReference>
<dbReference type="GO" id="GO:0003676">
    <property type="term" value="F:nucleic acid binding"/>
    <property type="evidence" value="ECO:0007669"/>
    <property type="project" value="InterPro"/>
</dbReference>
<evidence type="ECO:0000313" key="7">
    <source>
        <dbReference type="EMBL" id="EPQ28875.1"/>
    </source>
</evidence>
<keyword evidence="5" id="KW-0539">Nucleus</keyword>